<organism evidence="2 3">
    <name type="scientific">Mucilaginibacter sabulilitoris</name>
    <dbReference type="NCBI Taxonomy" id="1173583"/>
    <lineage>
        <taxon>Bacteria</taxon>
        <taxon>Pseudomonadati</taxon>
        <taxon>Bacteroidota</taxon>
        <taxon>Sphingobacteriia</taxon>
        <taxon>Sphingobacteriales</taxon>
        <taxon>Sphingobacteriaceae</taxon>
        <taxon>Mucilaginibacter</taxon>
    </lineage>
</organism>
<keyword evidence="1" id="KW-0812">Transmembrane</keyword>
<evidence type="ECO:0008006" key="4">
    <source>
        <dbReference type="Google" id="ProtNLM"/>
    </source>
</evidence>
<gene>
    <name evidence="2" type="ORF">SNE25_22305</name>
</gene>
<evidence type="ECO:0000313" key="2">
    <source>
        <dbReference type="EMBL" id="WPU92056.1"/>
    </source>
</evidence>
<accession>A0ABZ0TGX4</accession>
<feature type="transmembrane region" description="Helical" evidence="1">
    <location>
        <begin position="294"/>
        <end position="312"/>
    </location>
</feature>
<proteinExistence type="predicted"/>
<feature type="transmembrane region" description="Helical" evidence="1">
    <location>
        <begin position="176"/>
        <end position="207"/>
    </location>
</feature>
<feature type="transmembrane region" description="Helical" evidence="1">
    <location>
        <begin position="153"/>
        <end position="169"/>
    </location>
</feature>
<keyword evidence="3" id="KW-1185">Reference proteome</keyword>
<keyword evidence="1" id="KW-1133">Transmembrane helix</keyword>
<keyword evidence="1" id="KW-0472">Membrane</keyword>
<feature type="transmembrane region" description="Helical" evidence="1">
    <location>
        <begin position="324"/>
        <end position="343"/>
    </location>
</feature>
<feature type="transmembrane region" description="Helical" evidence="1">
    <location>
        <begin position="355"/>
        <end position="371"/>
    </location>
</feature>
<feature type="transmembrane region" description="Helical" evidence="1">
    <location>
        <begin position="12"/>
        <end position="30"/>
    </location>
</feature>
<dbReference type="EMBL" id="CP139558">
    <property type="protein sequence ID" value="WPU92056.1"/>
    <property type="molecule type" value="Genomic_DNA"/>
</dbReference>
<evidence type="ECO:0000313" key="3">
    <source>
        <dbReference type="Proteomes" id="UP001324380"/>
    </source>
</evidence>
<dbReference type="RefSeq" id="WP_321561222.1">
    <property type="nucleotide sequence ID" value="NZ_CP139558.1"/>
</dbReference>
<dbReference type="Proteomes" id="UP001324380">
    <property type="component" value="Chromosome"/>
</dbReference>
<reference evidence="2 3" key="1">
    <citation type="submission" date="2023-11" db="EMBL/GenBank/DDBJ databases">
        <title>Analysis of the Genomes of Mucilaginibacter gossypii cycad 4 and M. sabulilitoris SNA2: microbes with the potential for plant growth promotion.</title>
        <authorList>
            <person name="Hirsch A.M."/>
            <person name="Humm E."/>
            <person name="Rubbi M."/>
            <person name="Del Vecchio G."/>
            <person name="Ha S.M."/>
            <person name="Pellegrini M."/>
            <person name="Gunsalus R.P."/>
        </authorList>
    </citation>
    <scope>NUCLEOTIDE SEQUENCE [LARGE SCALE GENOMIC DNA]</scope>
    <source>
        <strain evidence="2 3">SNA2</strain>
    </source>
</reference>
<sequence length="523" mass="58454">MSLQKPRPHQIILIALGIMVIILGTMIFLYPTAIFPDSSWGFQVLQKMQAGGDFNLAVKPSQSDISKSYTEFLTWWSPGQYLVPYAFILIFGINIGQASAITITIFTLLGLAGFYSFFKKAGFTPIIATVSVVIIACQQAFIIPFVFYNGGEVLIFGTIGWFLYGLVAIDKADWKLAVFLLLSGWVGFFCKSSFLWMYAAGCLYLWIKLSSGQATIVNWIKKGLWIGIPAIISLGVIYISYLSKGVNPASGSTGLKLTLETFSFPLASPILSGFSVDDLMGGLLYHYDVGMLNAFWSLIAVLLAAVLSILIITRIAQRVPEKRYTLLVTVFYCVSVVFFFYNFLRQVNISYEARHMRVIGLLIIPGIVYLVSKSNLTLKAAFAMICFIIAFFSVRYFVPSYKQNMADNARGTTGLAQIFADQESLNYIMDLDRKNTNALFVFISPDLGLEIKHNRIVTLDPIDDDISIDYDDYVHRGHAGPIFIFLPASYMGPKSNIVRKCFPGYKGFRMEMLSNDYVLYSAK</sequence>
<protein>
    <recommendedName>
        <fullName evidence="4">Glycosyltransferase RgtA/B/C/D-like domain-containing protein</fullName>
    </recommendedName>
</protein>
<feature type="transmembrane region" description="Helical" evidence="1">
    <location>
        <begin position="126"/>
        <end position="147"/>
    </location>
</feature>
<evidence type="ECO:0000256" key="1">
    <source>
        <dbReference type="SAM" id="Phobius"/>
    </source>
</evidence>
<feature type="transmembrane region" description="Helical" evidence="1">
    <location>
        <begin position="223"/>
        <end position="242"/>
    </location>
</feature>
<feature type="transmembrane region" description="Helical" evidence="1">
    <location>
        <begin position="85"/>
        <end position="114"/>
    </location>
</feature>
<name>A0ABZ0TGX4_9SPHI</name>
<feature type="transmembrane region" description="Helical" evidence="1">
    <location>
        <begin position="378"/>
        <end position="398"/>
    </location>
</feature>